<dbReference type="EMBL" id="JALN02000001">
    <property type="protein sequence ID" value="KDF01934.1"/>
    <property type="molecule type" value="Genomic_DNA"/>
</dbReference>
<evidence type="ECO:0000256" key="1">
    <source>
        <dbReference type="SAM" id="MobiDB-lite"/>
    </source>
</evidence>
<dbReference type="STRING" id="1440774.Y900_024145"/>
<evidence type="ECO:0000313" key="2">
    <source>
        <dbReference type="EMBL" id="KDF01934.1"/>
    </source>
</evidence>
<proteinExistence type="predicted"/>
<sequence>MTMPESGFQPDSGGFEADDTPVTPPAPPSPAGMPRQITQEQQAAADDDLDLDDEPDDDNSLDPDRRLRRARNEARNLRGRLRDTETERDALTAVVDGLRRSEVQRLAAAELADARDLLDRHAVADFLDEAGHVDPAKVSAAARALIADRPHTAAPPVVTAPPTNRPLESLRPGASPEMQPQETTWASALRPLVG</sequence>
<name>A0A064CTA1_9MYCO</name>
<keyword evidence="3" id="KW-1185">Reference proteome</keyword>
<feature type="region of interest" description="Disordered" evidence="1">
    <location>
        <begin position="150"/>
        <end position="194"/>
    </location>
</feature>
<feature type="compositionally biased region" description="Basic and acidic residues" evidence="1">
    <location>
        <begin position="62"/>
        <end position="89"/>
    </location>
</feature>
<feature type="compositionally biased region" description="Pro residues" evidence="1">
    <location>
        <begin position="22"/>
        <end position="31"/>
    </location>
</feature>
<feature type="region of interest" description="Disordered" evidence="1">
    <location>
        <begin position="1"/>
        <end position="89"/>
    </location>
</feature>
<dbReference type="AlphaFoldDB" id="A0A064CTA1"/>
<protein>
    <submittedName>
        <fullName evidence="2">Uncharacterized protein</fullName>
    </submittedName>
</protein>
<gene>
    <name evidence="2" type="ORF">Y900_024145</name>
</gene>
<comment type="caution">
    <text evidence="2">The sequence shown here is derived from an EMBL/GenBank/DDBJ whole genome shotgun (WGS) entry which is preliminary data.</text>
</comment>
<accession>A0A064CTA1</accession>
<feature type="compositionally biased region" description="Acidic residues" evidence="1">
    <location>
        <begin position="45"/>
        <end position="61"/>
    </location>
</feature>
<dbReference type="eggNOG" id="ENOG50326N4">
    <property type="taxonomic scope" value="Bacteria"/>
</dbReference>
<dbReference type="Proteomes" id="UP000022835">
    <property type="component" value="Unassembled WGS sequence"/>
</dbReference>
<reference evidence="2" key="1">
    <citation type="submission" date="2014-05" db="EMBL/GenBank/DDBJ databases">
        <title>Genome sequence of Mycobacterium aromaticivorans strain JS19b1T (= DSM 45407T).</title>
        <authorList>
            <person name="Kwak Y."/>
            <person name="Park G.-S."/>
            <person name="Li Q.X."/>
            <person name="Lee S.-E."/>
            <person name="Shin J.-H."/>
        </authorList>
    </citation>
    <scope>NUCLEOTIDE SEQUENCE [LARGE SCALE GENOMIC DNA]</scope>
    <source>
        <strain evidence="2">JS19b1</strain>
    </source>
</reference>
<feature type="compositionally biased region" description="Low complexity" evidence="1">
    <location>
        <begin position="152"/>
        <end position="162"/>
    </location>
</feature>
<organism evidence="2 3">
    <name type="scientific">Mycolicibacterium aromaticivorans JS19b1 = JCM 16368</name>
    <dbReference type="NCBI Taxonomy" id="1440774"/>
    <lineage>
        <taxon>Bacteria</taxon>
        <taxon>Bacillati</taxon>
        <taxon>Actinomycetota</taxon>
        <taxon>Actinomycetes</taxon>
        <taxon>Mycobacteriales</taxon>
        <taxon>Mycobacteriaceae</taxon>
        <taxon>Mycolicibacterium</taxon>
    </lineage>
</organism>
<evidence type="ECO:0000313" key="3">
    <source>
        <dbReference type="Proteomes" id="UP000022835"/>
    </source>
</evidence>